<feature type="compositionally biased region" description="Low complexity" evidence="1">
    <location>
        <begin position="205"/>
        <end position="221"/>
    </location>
</feature>
<evidence type="ECO:0000256" key="1">
    <source>
        <dbReference type="SAM" id="MobiDB-lite"/>
    </source>
</evidence>
<feature type="region of interest" description="Disordered" evidence="1">
    <location>
        <begin position="165"/>
        <end position="238"/>
    </location>
</feature>
<accession>A0ABW5RIN8</accession>
<feature type="compositionally biased region" description="Basic and acidic residues" evidence="1">
    <location>
        <begin position="167"/>
        <end position="177"/>
    </location>
</feature>
<reference evidence="3" key="1">
    <citation type="journal article" date="2019" name="Int. J. Syst. Evol. Microbiol.">
        <title>The Global Catalogue of Microorganisms (GCM) 10K type strain sequencing project: providing services to taxonomists for standard genome sequencing and annotation.</title>
        <authorList>
            <consortium name="The Broad Institute Genomics Platform"/>
            <consortium name="The Broad Institute Genome Sequencing Center for Infectious Disease"/>
            <person name="Wu L."/>
            <person name="Ma J."/>
        </authorList>
    </citation>
    <scope>NUCLEOTIDE SEQUENCE [LARGE SCALE GENOMIC DNA]</scope>
    <source>
        <strain evidence="3">TISTR 1511</strain>
    </source>
</reference>
<feature type="compositionally biased region" description="Gly residues" evidence="1">
    <location>
        <begin position="1"/>
        <end position="40"/>
    </location>
</feature>
<proteinExistence type="predicted"/>
<evidence type="ECO:0000313" key="2">
    <source>
        <dbReference type="EMBL" id="MFD2674971.1"/>
    </source>
</evidence>
<evidence type="ECO:0000313" key="3">
    <source>
        <dbReference type="Proteomes" id="UP001597453"/>
    </source>
</evidence>
<sequence>GGTPSGGGGGGTPSGGGGTPSGGGGGDTNGGGNNPSGGGSDKSSDDKKTTSNGPAGDKETYLSPAEVTAESAAWQDAAGYLNNANRLAQECNWDGLEAGIFFALQDPNNRLADLFTTLSMTGVNEFELAMEALVQTAIDFSQTDEGRASGFEGYDQLPTNYDYSGTMHRDDSAKADVDPVDWGLETPDLGDVIDAGRSKKDSDSDSSGSGSSSDGSSSTSGKGDDKGGKKSKKGKGGLIAEVAEELFDRLVK</sequence>
<feature type="compositionally biased region" description="Basic and acidic residues" evidence="1">
    <location>
        <begin position="194"/>
        <end position="203"/>
    </location>
</feature>
<organism evidence="2 3">
    <name type="scientific">Gulosibacter bifidus</name>
    <dbReference type="NCBI Taxonomy" id="272239"/>
    <lineage>
        <taxon>Bacteria</taxon>
        <taxon>Bacillati</taxon>
        <taxon>Actinomycetota</taxon>
        <taxon>Actinomycetes</taxon>
        <taxon>Micrococcales</taxon>
        <taxon>Microbacteriaceae</taxon>
        <taxon>Gulosibacter</taxon>
    </lineage>
</organism>
<gene>
    <name evidence="2" type="ORF">ACFSUQ_06640</name>
</gene>
<feature type="region of interest" description="Disordered" evidence="1">
    <location>
        <begin position="1"/>
        <end position="61"/>
    </location>
</feature>
<dbReference type="Proteomes" id="UP001597453">
    <property type="component" value="Unassembled WGS sequence"/>
</dbReference>
<name>A0ABW5RIN8_9MICO</name>
<dbReference type="RefSeq" id="WP_390280276.1">
    <property type="nucleotide sequence ID" value="NZ_JBHUNF010000004.1"/>
</dbReference>
<comment type="caution">
    <text evidence="2">The sequence shown here is derived from an EMBL/GenBank/DDBJ whole genome shotgun (WGS) entry which is preliminary data.</text>
</comment>
<feature type="non-terminal residue" evidence="2">
    <location>
        <position position="1"/>
    </location>
</feature>
<dbReference type="EMBL" id="JBHUNF010000004">
    <property type="protein sequence ID" value="MFD2674971.1"/>
    <property type="molecule type" value="Genomic_DNA"/>
</dbReference>
<protein>
    <submittedName>
        <fullName evidence="2">Uncharacterized protein</fullName>
    </submittedName>
</protein>
<keyword evidence="3" id="KW-1185">Reference proteome</keyword>